<dbReference type="PANTHER" id="PTHR43308">
    <property type="entry name" value="OUTER MEMBRANE PROTEIN ALPHA-RELATED"/>
    <property type="match status" value="1"/>
</dbReference>
<evidence type="ECO:0000259" key="2">
    <source>
        <dbReference type="PROSITE" id="PS51272"/>
    </source>
</evidence>
<dbReference type="InterPro" id="IPR001119">
    <property type="entry name" value="SLH_dom"/>
</dbReference>
<name>A0A2T6FV57_9BACL</name>
<evidence type="ECO:0000256" key="1">
    <source>
        <dbReference type="SAM" id="SignalP"/>
    </source>
</evidence>
<feature type="domain" description="SLH" evidence="2">
    <location>
        <begin position="30"/>
        <end position="93"/>
    </location>
</feature>
<accession>A0A2T6FV57</accession>
<dbReference type="Pfam" id="PF00395">
    <property type="entry name" value="SLH"/>
    <property type="match status" value="2"/>
</dbReference>
<organism evidence="3 4">
    <name type="scientific">Paenibacillus elgii</name>
    <dbReference type="NCBI Taxonomy" id="189691"/>
    <lineage>
        <taxon>Bacteria</taxon>
        <taxon>Bacillati</taxon>
        <taxon>Bacillota</taxon>
        <taxon>Bacilli</taxon>
        <taxon>Bacillales</taxon>
        <taxon>Paenibacillaceae</taxon>
        <taxon>Paenibacillus</taxon>
    </lineage>
</organism>
<feature type="domain" description="SLH" evidence="2">
    <location>
        <begin position="138"/>
        <end position="204"/>
    </location>
</feature>
<feature type="signal peptide" evidence="1">
    <location>
        <begin position="1"/>
        <end position="29"/>
    </location>
</feature>
<reference evidence="3 4" key="1">
    <citation type="submission" date="2018-03" db="EMBL/GenBank/DDBJ databases">
        <title>Genome sequence of Paenibacillus elgii strain AC13 an antimicrobial compound producing bacteria.</title>
        <authorList>
            <person name="Kurokawa A.S."/>
            <person name="Araujo J.F."/>
            <person name="Costa R.A."/>
            <person name="Ortega D.B."/>
            <person name="Pires A.S."/>
            <person name="Pappas G.J.Jr."/>
            <person name="Franco O.L."/>
            <person name="Barreto C."/>
            <person name="Magalhaes B.S."/>
            <person name="Kruger R.H."/>
        </authorList>
    </citation>
    <scope>NUCLEOTIDE SEQUENCE [LARGE SCALE GENOMIC DNA]</scope>
    <source>
        <strain evidence="3 4">AC13</strain>
    </source>
</reference>
<feature type="chain" id="PRO_5015698569" description="SLH domain-containing protein" evidence="1">
    <location>
        <begin position="30"/>
        <end position="337"/>
    </location>
</feature>
<evidence type="ECO:0000313" key="3">
    <source>
        <dbReference type="EMBL" id="PUA35796.1"/>
    </source>
</evidence>
<dbReference type="Proteomes" id="UP000244184">
    <property type="component" value="Unassembled WGS sequence"/>
</dbReference>
<protein>
    <recommendedName>
        <fullName evidence="2">SLH domain-containing protein</fullName>
    </recommendedName>
</protein>
<proteinExistence type="predicted"/>
<dbReference type="PANTHER" id="PTHR43308:SF5">
    <property type="entry name" value="S-LAYER PROTEIN _ PEPTIDOGLYCAN ENDO-BETA-N-ACETYLGLUCOSAMINIDASE"/>
    <property type="match status" value="1"/>
</dbReference>
<gene>
    <name evidence="3" type="ORF">C8Z91_29495</name>
</gene>
<dbReference type="PROSITE" id="PS51272">
    <property type="entry name" value="SLH"/>
    <property type="match status" value="2"/>
</dbReference>
<dbReference type="EMBL" id="PYHP01000078">
    <property type="protein sequence ID" value="PUA35796.1"/>
    <property type="molecule type" value="Genomic_DNA"/>
</dbReference>
<evidence type="ECO:0000313" key="4">
    <source>
        <dbReference type="Proteomes" id="UP000244184"/>
    </source>
</evidence>
<keyword evidence="1" id="KW-0732">Signal</keyword>
<sequence>MCHKKKSKALAVVLGALLLCTVMSVGASANGSEFKDVSPDHWGYETISWAKESGIVDGYPDGTFKPEQSVGQTEFLAMLIRAYKPKGFSEQSSDNDWRTPYIQYGFKMGWGASYITPPASKLSSFPKPEFPEPRMYVAKLITNASGRSYGFDDSIRFLLDSGLSNGKTDNTVSGFQGNELLTRAEAVTFIKNVKSKLEMLYPAPERRETAYDPKTLTLSPFEAFPLFVQQPVIYGDYSHITLTTPSSGYNLIHDPSYTISGTVQKAVGEALIMTVEYWDKGEFISEKNLQIPITKGDFKTTIELSKPGIFRVAIYSKQEKATPNTDITKFYVEYKSK</sequence>
<dbReference type="AlphaFoldDB" id="A0A2T6FV57"/>
<dbReference type="InterPro" id="IPR051465">
    <property type="entry name" value="Cell_Envelope_Struct_Comp"/>
</dbReference>
<comment type="caution">
    <text evidence="3">The sequence shown here is derived from an EMBL/GenBank/DDBJ whole genome shotgun (WGS) entry which is preliminary data.</text>
</comment>
<dbReference type="RefSeq" id="WP_108534407.1">
    <property type="nucleotide sequence ID" value="NZ_PYHP01000078.1"/>
</dbReference>